<dbReference type="Pfam" id="PF07617">
    <property type="entry name" value="DUF1579"/>
    <property type="match status" value="1"/>
</dbReference>
<dbReference type="OrthoDB" id="277821at2"/>
<accession>A0A4R3KQU9</accession>
<dbReference type="InterPro" id="IPR011473">
    <property type="entry name" value="DUF1579"/>
</dbReference>
<evidence type="ECO:0000256" key="1">
    <source>
        <dbReference type="SAM" id="SignalP"/>
    </source>
</evidence>
<dbReference type="EMBL" id="SMAD01000007">
    <property type="protein sequence ID" value="TCS86599.1"/>
    <property type="molecule type" value="Genomic_DNA"/>
</dbReference>
<keyword evidence="1" id="KW-0732">Signal</keyword>
<dbReference type="Proteomes" id="UP000295807">
    <property type="component" value="Unassembled WGS sequence"/>
</dbReference>
<evidence type="ECO:0000313" key="2">
    <source>
        <dbReference type="EMBL" id="TCS86599.1"/>
    </source>
</evidence>
<comment type="caution">
    <text evidence="2">The sequence shown here is derived from an EMBL/GenBank/DDBJ whole genome shotgun (WGS) entry which is preliminary data.</text>
</comment>
<reference evidence="2 3" key="1">
    <citation type="submission" date="2019-03" db="EMBL/GenBank/DDBJ databases">
        <title>Genomic Encyclopedia of Type Strains, Phase IV (KMG-IV): sequencing the most valuable type-strain genomes for metagenomic binning, comparative biology and taxonomic classification.</title>
        <authorList>
            <person name="Goeker M."/>
        </authorList>
    </citation>
    <scope>NUCLEOTIDE SEQUENCE [LARGE SCALE GENOMIC DNA]</scope>
    <source>
        <strain evidence="2 3">DSM 21100</strain>
    </source>
</reference>
<proteinExistence type="predicted"/>
<name>A0A4R3KQU9_9SPHI</name>
<sequence length="191" mass="21754">MKRFSLVLSALLLASLLCHAQTQNDQEAMQKAWMEYMTPGEMHKMLAEDDGEWTSEITFWMAPDAPPTTTSGTSTNRMIMDGRYQESVFSGEMNGMPFEGIGVTGYDKARKVFVTTWIDNMGTGMMYLEGQWNEADKSITFRGTMTDPLSGGEVEIKQVIKRIDEDTQVMEMYDTRDGNEFKSMEIKMTRK</sequence>
<dbReference type="AlphaFoldDB" id="A0A4R3KQU9"/>
<keyword evidence="3" id="KW-1185">Reference proteome</keyword>
<dbReference type="RefSeq" id="WP_132129605.1">
    <property type="nucleotide sequence ID" value="NZ_CP042432.1"/>
</dbReference>
<protein>
    <submittedName>
        <fullName evidence="2">Uncharacterized protein DUF1579</fullName>
    </submittedName>
</protein>
<evidence type="ECO:0000313" key="3">
    <source>
        <dbReference type="Proteomes" id="UP000295807"/>
    </source>
</evidence>
<feature type="chain" id="PRO_5020411564" evidence="1">
    <location>
        <begin position="21"/>
        <end position="191"/>
    </location>
</feature>
<gene>
    <name evidence="2" type="ORF">EDD80_107132</name>
</gene>
<feature type="signal peptide" evidence="1">
    <location>
        <begin position="1"/>
        <end position="20"/>
    </location>
</feature>
<organism evidence="2 3">
    <name type="scientific">Anseongella ginsenosidimutans</name>
    <dbReference type="NCBI Taxonomy" id="496056"/>
    <lineage>
        <taxon>Bacteria</taxon>
        <taxon>Pseudomonadati</taxon>
        <taxon>Bacteroidota</taxon>
        <taxon>Sphingobacteriia</taxon>
        <taxon>Sphingobacteriales</taxon>
        <taxon>Sphingobacteriaceae</taxon>
        <taxon>Anseongella</taxon>
    </lineage>
</organism>